<reference evidence="1" key="2">
    <citation type="submission" date="2021-04" db="EMBL/GenBank/DDBJ databases">
        <authorList>
            <person name="Gilroy R."/>
        </authorList>
    </citation>
    <scope>NUCLEOTIDE SEQUENCE</scope>
    <source>
        <strain evidence="1">B5-657</strain>
    </source>
</reference>
<sequence>MDKHITSGVRLVSFDEIYTKSIRYKLEKIDIFLKENTSPFHVYEVATILEIEPSELLSIMETLQITTVNFDNFFTIILNASSDICKLVSRQWKYSKISAYSPEMIAEIYKLNIHKVKSAFTELSLDLVTDMELIEVFKRIHLTVFSA</sequence>
<accession>A0A9E2KCV8</accession>
<dbReference type="EMBL" id="JAHLFQ010000248">
    <property type="protein sequence ID" value="MBU3805164.1"/>
    <property type="molecule type" value="Genomic_DNA"/>
</dbReference>
<evidence type="ECO:0000313" key="2">
    <source>
        <dbReference type="Proteomes" id="UP000824229"/>
    </source>
</evidence>
<protein>
    <submittedName>
        <fullName evidence="1">Uncharacterized protein</fullName>
    </submittedName>
</protein>
<dbReference type="AlphaFoldDB" id="A0A9E2KCV8"/>
<gene>
    <name evidence="1" type="ORF">H9872_10495</name>
</gene>
<dbReference type="Proteomes" id="UP000824229">
    <property type="component" value="Unassembled WGS sequence"/>
</dbReference>
<proteinExistence type="predicted"/>
<evidence type="ECO:0000313" key="1">
    <source>
        <dbReference type="EMBL" id="MBU3805164.1"/>
    </source>
</evidence>
<name>A0A9E2KCV8_9FIRM</name>
<organism evidence="1 2">
    <name type="scientific">Candidatus Cellulosilyticum pullistercoris</name>
    <dbReference type="NCBI Taxonomy" id="2838521"/>
    <lineage>
        <taxon>Bacteria</taxon>
        <taxon>Bacillati</taxon>
        <taxon>Bacillota</taxon>
        <taxon>Clostridia</taxon>
        <taxon>Lachnospirales</taxon>
        <taxon>Cellulosilyticaceae</taxon>
        <taxon>Cellulosilyticum</taxon>
    </lineage>
</organism>
<comment type="caution">
    <text evidence="1">The sequence shown here is derived from an EMBL/GenBank/DDBJ whole genome shotgun (WGS) entry which is preliminary data.</text>
</comment>
<reference evidence="1" key="1">
    <citation type="journal article" date="2021" name="PeerJ">
        <title>Extensive microbial diversity within the chicken gut microbiome revealed by metagenomics and culture.</title>
        <authorList>
            <person name="Gilroy R."/>
            <person name="Ravi A."/>
            <person name="Getino M."/>
            <person name="Pursley I."/>
            <person name="Horton D.L."/>
            <person name="Alikhan N.F."/>
            <person name="Baker D."/>
            <person name="Gharbi K."/>
            <person name="Hall N."/>
            <person name="Watson M."/>
            <person name="Adriaenssens E.M."/>
            <person name="Foster-Nyarko E."/>
            <person name="Jarju S."/>
            <person name="Secka A."/>
            <person name="Antonio M."/>
            <person name="Oren A."/>
            <person name="Chaudhuri R.R."/>
            <person name="La Ragione R."/>
            <person name="Hildebrand F."/>
            <person name="Pallen M.J."/>
        </authorList>
    </citation>
    <scope>NUCLEOTIDE SEQUENCE</scope>
    <source>
        <strain evidence="1">B5-657</strain>
    </source>
</reference>